<name>X0YW01_9ZZZZ</name>
<protein>
    <submittedName>
        <fullName evidence="1">Uncharacterized protein</fullName>
    </submittedName>
</protein>
<sequence length="39" mass="4545">CRIRPSIEFVEVLERRLYQSGYEIIDLDLSIDISSSSIE</sequence>
<organism evidence="1">
    <name type="scientific">marine sediment metagenome</name>
    <dbReference type="NCBI Taxonomy" id="412755"/>
    <lineage>
        <taxon>unclassified sequences</taxon>
        <taxon>metagenomes</taxon>
        <taxon>ecological metagenomes</taxon>
    </lineage>
</organism>
<proteinExistence type="predicted"/>
<comment type="caution">
    <text evidence="1">The sequence shown here is derived from an EMBL/GenBank/DDBJ whole genome shotgun (WGS) entry which is preliminary data.</text>
</comment>
<reference evidence="1" key="1">
    <citation type="journal article" date="2014" name="Front. Microbiol.">
        <title>High frequency of phylogenetically diverse reductive dehalogenase-homologous genes in deep subseafloor sedimentary metagenomes.</title>
        <authorList>
            <person name="Kawai M."/>
            <person name="Futagami T."/>
            <person name="Toyoda A."/>
            <person name="Takaki Y."/>
            <person name="Nishi S."/>
            <person name="Hori S."/>
            <person name="Arai W."/>
            <person name="Tsubouchi T."/>
            <person name="Morono Y."/>
            <person name="Uchiyama I."/>
            <person name="Ito T."/>
            <person name="Fujiyama A."/>
            <person name="Inagaki F."/>
            <person name="Takami H."/>
        </authorList>
    </citation>
    <scope>NUCLEOTIDE SEQUENCE</scope>
    <source>
        <strain evidence="1">Expedition CK06-06</strain>
    </source>
</reference>
<gene>
    <name evidence="1" type="ORF">S01H1_81191</name>
</gene>
<dbReference type="AlphaFoldDB" id="X0YW01"/>
<evidence type="ECO:0000313" key="1">
    <source>
        <dbReference type="EMBL" id="GAG52483.1"/>
    </source>
</evidence>
<feature type="non-terminal residue" evidence="1">
    <location>
        <position position="1"/>
    </location>
</feature>
<dbReference type="EMBL" id="BARS01054912">
    <property type="protein sequence ID" value="GAG52483.1"/>
    <property type="molecule type" value="Genomic_DNA"/>
</dbReference>
<accession>X0YW01</accession>